<dbReference type="Proteomes" id="UP000789405">
    <property type="component" value="Unassembled WGS sequence"/>
</dbReference>
<keyword evidence="2" id="KW-1185">Reference proteome</keyword>
<dbReference type="EMBL" id="CAJVPY010000619">
    <property type="protein sequence ID" value="CAG8483739.1"/>
    <property type="molecule type" value="Genomic_DNA"/>
</dbReference>
<comment type="caution">
    <text evidence="1">The sequence shown here is derived from an EMBL/GenBank/DDBJ whole genome shotgun (WGS) entry which is preliminary data.</text>
</comment>
<feature type="non-terminal residue" evidence="1">
    <location>
        <position position="86"/>
    </location>
</feature>
<evidence type="ECO:0000313" key="2">
    <source>
        <dbReference type="Proteomes" id="UP000789405"/>
    </source>
</evidence>
<dbReference type="SUPFAM" id="SSF53098">
    <property type="entry name" value="Ribonuclease H-like"/>
    <property type="match status" value="1"/>
</dbReference>
<reference evidence="1" key="1">
    <citation type="submission" date="2021-06" db="EMBL/GenBank/DDBJ databases">
        <authorList>
            <person name="Kallberg Y."/>
            <person name="Tangrot J."/>
            <person name="Rosling A."/>
        </authorList>
    </citation>
    <scope>NUCLEOTIDE SEQUENCE</scope>
    <source>
        <strain evidence="1">MA453B</strain>
    </source>
</reference>
<protein>
    <submittedName>
        <fullName evidence="1">25562_t:CDS:1</fullName>
    </submittedName>
</protein>
<gene>
    <name evidence="1" type="ORF">DERYTH_LOCUS2059</name>
</gene>
<organism evidence="1 2">
    <name type="scientific">Dentiscutata erythropus</name>
    <dbReference type="NCBI Taxonomy" id="1348616"/>
    <lineage>
        <taxon>Eukaryota</taxon>
        <taxon>Fungi</taxon>
        <taxon>Fungi incertae sedis</taxon>
        <taxon>Mucoromycota</taxon>
        <taxon>Glomeromycotina</taxon>
        <taxon>Glomeromycetes</taxon>
        <taxon>Diversisporales</taxon>
        <taxon>Gigasporaceae</taxon>
        <taxon>Dentiscutata</taxon>
    </lineage>
</organism>
<evidence type="ECO:0000313" key="1">
    <source>
        <dbReference type="EMBL" id="CAG8483739.1"/>
    </source>
</evidence>
<accession>A0A9N8WBR5</accession>
<dbReference type="InterPro" id="IPR012337">
    <property type="entry name" value="RNaseH-like_sf"/>
</dbReference>
<sequence length="86" mass="10125">MKAMRATIIVISFSFKSKKYEYPFDRPTYKQFKGNILKFWEFVSPSTKELGPLAVWLFGICVNAASIERLWSSMGFIHTNRRNRLQ</sequence>
<name>A0A9N8WBR5_9GLOM</name>
<dbReference type="AlphaFoldDB" id="A0A9N8WBR5"/>
<dbReference type="OrthoDB" id="2440742at2759"/>
<proteinExistence type="predicted"/>